<evidence type="ECO:0000256" key="5">
    <source>
        <dbReference type="SAM" id="Phobius"/>
    </source>
</evidence>
<feature type="transmembrane region" description="Helical" evidence="5">
    <location>
        <begin position="7"/>
        <end position="25"/>
    </location>
</feature>
<feature type="binding site" evidence="3">
    <location>
        <position position="85"/>
    </location>
    <ligand>
        <name>Cu cation</name>
        <dbReference type="ChEBI" id="CHEBI:23378"/>
    </ligand>
</feature>
<accession>A0A323TBP4</accession>
<evidence type="ECO:0000256" key="1">
    <source>
        <dbReference type="ARBA" id="ARBA00010996"/>
    </source>
</evidence>
<organism evidence="7 8">
    <name type="scientific">Salipaludibacillus keqinensis</name>
    <dbReference type="NCBI Taxonomy" id="2045207"/>
    <lineage>
        <taxon>Bacteria</taxon>
        <taxon>Bacillati</taxon>
        <taxon>Bacillota</taxon>
        <taxon>Bacilli</taxon>
        <taxon>Bacillales</taxon>
        <taxon>Bacillaceae</taxon>
    </lineage>
</organism>
<feature type="binding site" evidence="3">
    <location>
        <position position="81"/>
    </location>
    <ligand>
        <name>Cu cation</name>
        <dbReference type="ChEBI" id="CHEBI:23378"/>
    </ligand>
</feature>
<dbReference type="PROSITE" id="PS51352">
    <property type="entry name" value="THIOREDOXIN_2"/>
    <property type="match status" value="1"/>
</dbReference>
<sequence length="210" mass="23945">MIKKQHTAIACFIVIVFGLVLLYTGTDGFTAYTAETARVNQLVNEQPEFPDVTFTDSQERTYSIAEFEDKYIFITFIYTSCGDECPLLEMNMGMVYDQIPENYLGEDIIFLSISFDPERDDPETLDVYKDMFHADGETWRMATITEQSELDALLEEFGVIVIPDGKGKFAHNSAFYLVDRQGHLKDIMDFTDVDSATQRVMTLLEAKEGE</sequence>
<proteinExistence type="inferred from homology"/>
<keyword evidence="5" id="KW-1133">Transmembrane helix</keyword>
<comment type="caution">
    <text evidence="7">The sequence shown here is derived from an EMBL/GenBank/DDBJ whole genome shotgun (WGS) entry which is preliminary data.</text>
</comment>
<dbReference type="RefSeq" id="WP_110610798.1">
    <property type="nucleotide sequence ID" value="NZ_PDOD01000004.1"/>
</dbReference>
<feature type="disulfide bond" description="Redox-active" evidence="4">
    <location>
        <begin position="81"/>
        <end position="85"/>
    </location>
</feature>
<evidence type="ECO:0000256" key="3">
    <source>
        <dbReference type="PIRSR" id="PIRSR603782-1"/>
    </source>
</evidence>
<dbReference type="PANTHER" id="PTHR12151:SF25">
    <property type="entry name" value="LINALOOL DEHYDRATASE_ISOMERASE DOMAIN-CONTAINING PROTEIN"/>
    <property type="match status" value="1"/>
</dbReference>
<keyword evidence="4" id="KW-1015">Disulfide bond</keyword>
<protein>
    <submittedName>
        <fullName evidence="7">SCO family protein</fullName>
    </submittedName>
</protein>
<dbReference type="CDD" id="cd02968">
    <property type="entry name" value="SCO"/>
    <property type="match status" value="1"/>
</dbReference>
<comment type="similarity">
    <text evidence="1">Belongs to the SCO1/2 family.</text>
</comment>
<keyword evidence="5" id="KW-0812">Transmembrane</keyword>
<dbReference type="EMBL" id="PDOD01000004">
    <property type="protein sequence ID" value="PYZ92290.1"/>
    <property type="molecule type" value="Genomic_DNA"/>
</dbReference>
<dbReference type="AlphaFoldDB" id="A0A323TBP4"/>
<keyword evidence="5" id="KW-0472">Membrane</keyword>
<evidence type="ECO:0000256" key="2">
    <source>
        <dbReference type="ARBA" id="ARBA00023008"/>
    </source>
</evidence>
<evidence type="ECO:0000256" key="4">
    <source>
        <dbReference type="PIRSR" id="PIRSR603782-2"/>
    </source>
</evidence>
<name>A0A323TBP4_9BACI</name>
<dbReference type="PANTHER" id="PTHR12151">
    <property type="entry name" value="ELECTRON TRANSPORT PROTIN SCO1/SENC FAMILY MEMBER"/>
    <property type="match status" value="1"/>
</dbReference>
<dbReference type="Gene3D" id="3.40.30.10">
    <property type="entry name" value="Glutaredoxin"/>
    <property type="match status" value="1"/>
</dbReference>
<evidence type="ECO:0000313" key="7">
    <source>
        <dbReference type="EMBL" id="PYZ92290.1"/>
    </source>
</evidence>
<dbReference type="SUPFAM" id="SSF52833">
    <property type="entry name" value="Thioredoxin-like"/>
    <property type="match status" value="1"/>
</dbReference>
<dbReference type="GO" id="GO:0046872">
    <property type="term" value="F:metal ion binding"/>
    <property type="evidence" value="ECO:0007669"/>
    <property type="project" value="UniProtKB-KW"/>
</dbReference>
<feature type="binding site" evidence="3">
    <location>
        <position position="171"/>
    </location>
    <ligand>
        <name>Cu cation</name>
        <dbReference type="ChEBI" id="CHEBI:23378"/>
    </ligand>
</feature>
<dbReference type="InterPro" id="IPR013766">
    <property type="entry name" value="Thioredoxin_domain"/>
</dbReference>
<gene>
    <name evidence="7" type="ORF">CR194_15750</name>
</gene>
<keyword evidence="2 3" id="KW-0186">Copper</keyword>
<reference evidence="7 8" key="1">
    <citation type="submission" date="2017-10" db="EMBL/GenBank/DDBJ databases">
        <title>Bacillus sp. nov., a halophilic bacterium isolated from a Keqin Lake.</title>
        <authorList>
            <person name="Wang H."/>
        </authorList>
    </citation>
    <scope>NUCLEOTIDE SEQUENCE [LARGE SCALE GENOMIC DNA]</scope>
    <source>
        <strain evidence="7 8">KQ-12</strain>
    </source>
</reference>
<evidence type="ECO:0000313" key="8">
    <source>
        <dbReference type="Proteomes" id="UP000248214"/>
    </source>
</evidence>
<keyword evidence="3" id="KW-0479">Metal-binding</keyword>
<evidence type="ECO:0000259" key="6">
    <source>
        <dbReference type="PROSITE" id="PS51352"/>
    </source>
</evidence>
<dbReference type="OrthoDB" id="8550465at2"/>
<dbReference type="InterPro" id="IPR003782">
    <property type="entry name" value="SCO1/SenC"/>
</dbReference>
<dbReference type="InterPro" id="IPR036249">
    <property type="entry name" value="Thioredoxin-like_sf"/>
</dbReference>
<feature type="domain" description="Thioredoxin" evidence="6">
    <location>
        <begin position="43"/>
        <end position="198"/>
    </location>
</feature>
<keyword evidence="8" id="KW-1185">Reference proteome</keyword>
<dbReference type="Proteomes" id="UP000248214">
    <property type="component" value="Unassembled WGS sequence"/>
</dbReference>
<dbReference type="Pfam" id="PF02630">
    <property type="entry name" value="SCO1-SenC"/>
    <property type="match status" value="1"/>
</dbReference>